<keyword evidence="4 10" id="KW-0999">Mitochondrion inner membrane</keyword>
<dbReference type="PANTHER" id="PTHR10707">
    <property type="entry name" value="CYTOCHROME C OXIDASE SUBUNIT IV"/>
    <property type="match status" value="1"/>
</dbReference>
<evidence type="ECO:0000256" key="7">
    <source>
        <dbReference type="ARBA" id="ARBA00023002"/>
    </source>
</evidence>
<keyword evidence="5" id="KW-0809">Transit peptide</keyword>
<accession>A0A9P0AYH2</accession>
<evidence type="ECO:0000256" key="2">
    <source>
        <dbReference type="ARBA" id="ARBA00008135"/>
    </source>
</evidence>
<gene>
    <name evidence="11" type="ORF">MELIAE_LOCUS4107</name>
</gene>
<evidence type="ECO:0000256" key="9">
    <source>
        <dbReference type="ARBA" id="ARBA00023136"/>
    </source>
</evidence>
<dbReference type="OrthoDB" id="186013at2759"/>
<dbReference type="GO" id="GO:0005743">
    <property type="term" value="C:mitochondrial inner membrane"/>
    <property type="evidence" value="ECO:0007669"/>
    <property type="project" value="UniProtKB-SubCell"/>
</dbReference>
<keyword evidence="3 10" id="KW-0812">Transmembrane</keyword>
<dbReference type="GO" id="GO:0016491">
    <property type="term" value="F:oxidoreductase activity"/>
    <property type="evidence" value="ECO:0007669"/>
    <property type="project" value="UniProtKB-KW"/>
</dbReference>
<name>A0A9P0AYH2_BRAAE</name>
<keyword evidence="12" id="KW-1185">Reference proteome</keyword>
<dbReference type="InterPro" id="IPR036639">
    <property type="entry name" value="Cyt_c_oxidase_su4_sf"/>
</dbReference>
<protein>
    <recommendedName>
        <fullName evidence="10">Cytochrome c oxidase subunit 4</fullName>
    </recommendedName>
</protein>
<dbReference type="GO" id="GO:0045277">
    <property type="term" value="C:respiratory chain complex IV"/>
    <property type="evidence" value="ECO:0007669"/>
    <property type="project" value="InterPro"/>
</dbReference>
<evidence type="ECO:0000256" key="4">
    <source>
        <dbReference type="ARBA" id="ARBA00022792"/>
    </source>
</evidence>
<dbReference type="Pfam" id="PF02936">
    <property type="entry name" value="COX4"/>
    <property type="match status" value="1"/>
</dbReference>
<evidence type="ECO:0000313" key="11">
    <source>
        <dbReference type="EMBL" id="CAH0551521.1"/>
    </source>
</evidence>
<feature type="transmembrane region" description="Helical" evidence="10">
    <location>
        <begin position="95"/>
        <end position="117"/>
    </location>
</feature>
<keyword evidence="7" id="KW-0560">Oxidoreductase</keyword>
<evidence type="ECO:0000313" key="12">
    <source>
        <dbReference type="Proteomes" id="UP001154078"/>
    </source>
</evidence>
<dbReference type="EMBL" id="OV121133">
    <property type="protein sequence ID" value="CAH0551521.1"/>
    <property type="molecule type" value="Genomic_DNA"/>
</dbReference>
<evidence type="ECO:0000256" key="8">
    <source>
        <dbReference type="ARBA" id="ARBA00023128"/>
    </source>
</evidence>
<keyword evidence="8 10" id="KW-0496">Mitochondrion</keyword>
<evidence type="ECO:0000256" key="5">
    <source>
        <dbReference type="ARBA" id="ARBA00022946"/>
    </source>
</evidence>
<comment type="pathway">
    <text evidence="10">Energy metabolism; oxidative phosphorylation.</text>
</comment>
<keyword evidence="9 10" id="KW-0472">Membrane</keyword>
<organism evidence="11 12">
    <name type="scientific">Brassicogethes aeneus</name>
    <name type="common">Rape pollen beetle</name>
    <name type="synonym">Meligethes aeneus</name>
    <dbReference type="NCBI Taxonomy" id="1431903"/>
    <lineage>
        <taxon>Eukaryota</taxon>
        <taxon>Metazoa</taxon>
        <taxon>Ecdysozoa</taxon>
        <taxon>Arthropoda</taxon>
        <taxon>Hexapoda</taxon>
        <taxon>Insecta</taxon>
        <taxon>Pterygota</taxon>
        <taxon>Neoptera</taxon>
        <taxon>Endopterygota</taxon>
        <taxon>Coleoptera</taxon>
        <taxon>Polyphaga</taxon>
        <taxon>Cucujiformia</taxon>
        <taxon>Nitidulidae</taxon>
        <taxon>Meligethinae</taxon>
        <taxon>Brassicogethes</taxon>
    </lineage>
</organism>
<evidence type="ECO:0000256" key="6">
    <source>
        <dbReference type="ARBA" id="ARBA00022989"/>
    </source>
</evidence>
<dbReference type="CDD" id="cd00922">
    <property type="entry name" value="Cyt_c_Oxidase_IV"/>
    <property type="match status" value="1"/>
</dbReference>
<dbReference type="Gene3D" id="1.10.442.10">
    <property type="entry name" value="Cytochrome c oxidase subunit IV"/>
    <property type="match status" value="1"/>
</dbReference>
<dbReference type="InterPro" id="IPR004203">
    <property type="entry name" value="Cyt_c_oxidase_su4_fam"/>
</dbReference>
<evidence type="ECO:0000256" key="1">
    <source>
        <dbReference type="ARBA" id="ARBA00004434"/>
    </source>
</evidence>
<dbReference type="PRINTS" id="PR01873">
    <property type="entry name" value="CYTCOXIDASE4"/>
</dbReference>
<dbReference type="FunFam" id="1.10.442.10:FF:000001">
    <property type="entry name" value="Cytochrome c oxidase subunit 4 isoform 1"/>
    <property type="match status" value="1"/>
</dbReference>
<dbReference type="SUPFAM" id="SSF81406">
    <property type="entry name" value="Mitochondrial cytochrome c oxidase subunit IV"/>
    <property type="match status" value="1"/>
</dbReference>
<dbReference type="PANTHER" id="PTHR10707:SF10">
    <property type="entry name" value="CYTOCHROME C OXIDASE SUBUNIT 4"/>
    <property type="match status" value="1"/>
</dbReference>
<comment type="similarity">
    <text evidence="2 10">Belongs to the cytochrome c oxidase IV family.</text>
</comment>
<keyword evidence="6 10" id="KW-1133">Transmembrane helix</keyword>
<dbReference type="GO" id="GO:0006123">
    <property type="term" value="P:mitochondrial electron transport, cytochrome c to oxygen"/>
    <property type="evidence" value="ECO:0007669"/>
    <property type="project" value="InterPro"/>
</dbReference>
<dbReference type="AlphaFoldDB" id="A0A9P0AYH2"/>
<dbReference type="InterPro" id="IPR013288">
    <property type="entry name" value="Cyt_c_oxidase_su4"/>
</dbReference>
<sequence length="185" mass="22190">MGIEFNRDKYWLDRIGTREVVGYGINGQPVYFDMSSFPFPAIRYKEPTREVQALLEKQKCDWRLLTIEEKRELYRINFCRTFSEFQASTSEWMEVVGYGLIMVSLGVWIWIFLRLIIDHEVPKSYRDDWILEQNRRKLNIRHEPILGFSSYYDYKKKDWKKGGWMMPPNPYEGMDEEEGEGTASK</sequence>
<comment type="subunit">
    <text evidence="10">Component of the cytochrome c oxidase (complex IV, CIV), a multisubunit enzyme composed of 14 subunits.</text>
</comment>
<evidence type="ECO:0000256" key="10">
    <source>
        <dbReference type="RuleBase" id="RU367145"/>
    </source>
</evidence>
<evidence type="ECO:0000256" key="3">
    <source>
        <dbReference type="ARBA" id="ARBA00022692"/>
    </source>
</evidence>
<dbReference type="Proteomes" id="UP001154078">
    <property type="component" value="Chromosome 2"/>
</dbReference>
<reference evidence="11" key="1">
    <citation type="submission" date="2021-12" db="EMBL/GenBank/DDBJ databases">
        <authorList>
            <person name="King R."/>
        </authorList>
    </citation>
    <scope>NUCLEOTIDE SEQUENCE</scope>
</reference>
<proteinExistence type="inferred from homology"/>
<comment type="function">
    <text evidence="10">Component of the cytochrome c oxidase, the last enzyme in the mitochondrial electron transport chain which drives oxidative phosphorylation.</text>
</comment>
<comment type="subcellular location">
    <subcellularLocation>
        <location evidence="1 10">Mitochondrion inner membrane</location>
        <topology evidence="1 10">Single-pass membrane protein</topology>
    </subcellularLocation>
</comment>